<sequence>MNNKPMCYKDHSRKAKGSVYRILTNKTLEDRKVLPEKKHLFSKNISDHSIGIYKELYKGISVTFEAMPASIATGTGSIDYIQEILMSIESIQVSFRLGYRPPNYQLAFVAHNRKGKAPQPKTQIDSSGGRTDRQRSSFPPPLQLFKARDIAIAISCARLPGPSGMKPVSGSQKAEKERKTNHVMTPTRDARFRMAAALRQILAELGLEQYFPDCLRAGFHNWESLSHITEAQLAAIDFRLGHRRKLQREIARRRFQWPDHRPLPSALELEEQKQVLQRTTPGANPELVEESCATQSPWSRETCSSDATDIEVRPDQDLRDVDQPLVADLLRASSRAFPGIVAPNGPGGQGKEGASRIPYVLDYTEIHDRLAAEYQHPEARATTSLVDEVFHVVFPDSKVSLLQGDFLANDVDVLDRPAKIQSVELFFESFLQNVNHVLFLFSEFALRQRFRPSECQPEENLPVDMCLVLALGAKYGIAQVSGAQNEWYATARRRLVSEDFQDDMWMMRVLTMICIFEIDDDVNVSYRFLDAAVSIGLANGFDAEATPLDTVDEADRSQWLRVWETIRFLNIWFLVLPRVPTRRLSDLQYSLDVEQPPLVSEECCNGRLVQMSMTAVSGLLREVAQDRRDPSKAASTSLYTAHLMALESWYSRSPLYLRLRTPSLEDLRIVQSGANDRQKAGILNVQSLFLGTMCELLQPALIAQLKSLPLSSHKNDLVVYAHRCVQSATILIRLCDEIASAYPLSASWVAQHFLFNAALIVILDMKRARTFREEFVSLQESIACIKAAERLLWQSSRGSTSPHPYAVIIVYLEDRAESLDARGTLGELVSLGIGRPINGVASYRYHHRATPLSSELLIPSSQSQRRLAYWCRAPLGSLSTLTNSVIDKVIFEFVSNFARGAGGYV</sequence>
<reference evidence="6 7" key="1">
    <citation type="submission" date="2020-03" db="EMBL/GenBank/DDBJ databases">
        <title>Draft Genome Sequence of Cudoniella acicularis.</title>
        <authorList>
            <person name="Buettner E."/>
            <person name="Kellner H."/>
        </authorList>
    </citation>
    <scope>NUCLEOTIDE SEQUENCE [LARGE SCALE GENOMIC DNA]</scope>
    <source>
        <strain evidence="6 7">DSM 108380</strain>
    </source>
</reference>
<dbReference type="InterPro" id="IPR051127">
    <property type="entry name" value="Fungal_SecMet_Regulators"/>
</dbReference>
<feature type="region of interest" description="Disordered" evidence="4">
    <location>
        <begin position="274"/>
        <end position="316"/>
    </location>
</feature>
<evidence type="ECO:0000313" key="6">
    <source>
        <dbReference type="EMBL" id="KAF4632836.1"/>
    </source>
</evidence>
<dbReference type="PANTHER" id="PTHR47424:SF6">
    <property type="entry name" value="PROLINE UTILIZATION TRANS-ACTIVATOR"/>
    <property type="match status" value="1"/>
</dbReference>
<dbReference type="InterPro" id="IPR013761">
    <property type="entry name" value="SAM/pointed_sf"/>
</dbReference>
<keyword evidence="2" id="KW-0804">Transcription</keyword>
<dbReference type="OrthoDB" id="1919336at2759"/>
<feature type="domain" description="SAM" evidence="5">
    <location>
        <begin position="199"/>
        <end position="252"/>
    </location>
</feature>
<dbReference type="Gene3D" id="1.10.150.50">
    <property type="entry name" value="Transcription Factor, Ets-1"/>
    <property type="match status" value="1"/>
</dbReference>
<dbReference type="SUPFAM" id="SSF47769">
    <property type="entry name" value="SAM/Pointed domain"/>
    <property type="match status" value="1"/>
</dbReference>
<organism evidence="6 7">
    <name type="scientific">Cudoniella acicularis</name>
    <dbReference type="NCBI Taxonomy" id="354080"/>
    <lineage>
        <taxon>Eukaryota</taxon>
        <taxon>Fungi</taxon>
        <taxon>Dikarya</taxon>
        <taxon>Ascomycota</taxon>
        <taxon>Pezizomycotina</taxon>
        <taxon>Leotiomycetes</taxon>
        <taxon>Helotiales</taxon>
        <taxon>Tricladiaceae</taxon>
        <taxon>Cudoniella</taxon>
    </lineage>
</organism>
<evidence type="ECO:0000256" key="2">
    <source>
        <dbReference type="ARBA" id="ARBA00023163"/>
    </source>
</evidence>
<dbReference type="InterPro" id="IPR001660">
    <property type="entry name" value="SAM"/>
</dbReference>
<feature type="compositionally biased region" description="Polar residues" evidence="4">
    <location>
        <begin position="292"/>
        <end position="307"/>
    </location>
</feature>
<comment type="caution">
    <text evidence="6">The sequence shown here is derived from an EMBL/GenBank/DDBJ whole genome shotgun (WGS) entry which is preliminary data.</text>
</comment>
<keyword evidence="1" id="KW-0805">Transcription regulation</keyword>
<evidence type="ECO:0000313" key="7">
    <source>
        <dbReference type="Proteomes" id="UP000566819"/>
    </source>
</evidence>
<feature type="compositionally biased region" description="Polar residues" evidence="4">
    <location>
        <begin position="120"/>
        <end position="129"/>
    </location>
</feature>
<evidence type="ECO:0000259" key="5">
    <source>
        <dbReference type="Pfam" id="PF00536"/>
    </source>
</evidence>
<accession>A0A8H4RP49</accession>
<protein>
    <recommendedName>
        <fullName evidence="5">SAM domain-containing protein</fullName>
    </recommendedName>
</protein>
<dbReference type="Proteomes" id="UP000566819">
    <property type="component" value="Unassembled WGS sequence"/>
</dbReference>
<evidence type="ECO:0000256" key="3">
    <source>
        <dbReference type="ARBA" id="ARBA00023242"/>
    </source>
</evidence>
<name>A0A8H4RP49_9HELO</name>
<evidence type="ECO:0000256" key="1">
    <source>
        <dbReference type="ARBA" id="ARBA00023015"/>
    </source>
</evidence>
<gene>
    <name evidence="6" type="ORF">G7Y89_g5288</name>
</gene>
<keyword evidence="7" id="KW-1185">Reference proteome</keyword>
<proteinExistence type="predicted"/>
<keyword evidence="3" id="KW-0539">Nucleus</keyword>
<dbReference type="CDD" id="cd12148">
    <property type="entry name" value="fungal_TF_MHR"/>
    <property type="match status" value="1"/>
</dbReference>
<feature type="region of interest" description="Disordered" evidence="4">
    <location>
        <begin position="113"/>
        <end position="138"/>
    </location>
</feature>
<feature type="region of interest" description="Disordered" evidence="4">
    <location>
        <begin position="163"/>
        <end position="182"/>
    </location>
</feature>
<dbReference type="Pfam" id="PF00536">
    <property type="entry name" value="SAM_1"/>
    <property type="match status" value="1"/>
</dbReference>
<dbReference type="PANTHER" id="PTHR47424">
    <property type="entry name" value="REGULATORY PROTEIN GAL4"/>
    <property type="match status" value="1"/>
</dbReference>
<evidence type="ECO:0000256" key="4">
    <source>
        <dbReference type="SAM" id="MobiDB-lite"/>
    </source>
</evidence>
<dbReference type="AlphaFoldDB" id="A0A8H4RP49"/>
<dbReference type="EMBL" id="JAAMPI010000312">
    <property type="protein sequence ID" value="KAF4632836.1"/>
    <property type="molecule type" value="Genomic_DNA"/>
</dbReference>